<evidence type="ECO:0000256" key="5">
    <source>
        <dbReference type="ARBA" id="ARBA00022838"/>
    </source>
</evidence>
<keyword evidence="5 9" id="KW-0995">Kinetochore</keyword>
<dbReference type="GO" id="GO:0005634">
    <property type="term" value="C:nucleus"/>
    <property type="evidence" value="ECO:0007669"/>
    <property type="project" value="UniProtKB-SubCell"/>
</dbReference>
<evidence type="ECO:0000259" key="10">
    <source>
        <dbReference type="Pfam" id="PF08234"/>
    </source>
</evidence>
<dbReference type="VEuPathDB" id="FungiDB:CNBG_5336"/>
<dbReference type="InterPro" id="IPR045143">
    <property type="entry name" value="Spc25"/>
</dbReference>
<dbReference type="HOGENOM" id="CLU_093947_0_0_1"/>
<dbReference type="Proteomes" id="UP000029445">
    <property type="component" value="Chromosome 6"/>
</dbReference>
<comment type="function">
    <text evidence="9">Acts as a component of the essential kinetochore-associated NDC80 complex, which is required for chromosome segregation and spindle checkpoint activity.</text>
</comment>
<reference evidence="11 12" key="1">
    <citation type="journal article" date="2011" name="MBio">
        <title>Genome variation in Cryptococcus gattii, an emerging pathogen of immunocompetent hosts.</title>
        <authorList>
            <person name="D'Souza C.A."/>
            <person name="Kronstad J.W."/>
            <person name="Taylor G."/>
            <person name="Warren R."/>
            <person name="Yuen M."/>
            <person name="Hu G."/>
            <person name="Jung W.H."/>
            <person name="Sham A."/>
            <person name="Kidd S.E."/>
            <person name="Tangen K."/>
            <person name="Lee N."/>
            <person name="Zeilmaker T."/>
            <person name="Sawkins J."/>
            <person name="McVicker G."/>
            <person name="Shah S."/>
            <person name="Gnerre S."/>
            <person name="Griggs A."/>
            <person name="Zeng Q."/>
            <person name="Bartlett K."/>
            <person name="Li W."/>
            <person name="Wang X."/>
            <person name="Heitman J."/>
            <person name="Stajich J.E."/>
            <person name="Fraser J.A."/>
            <person name="Meyer W."/>
            <person name="Carter D."/>
            <person name="Schein J."/>
            <person name="Krzywinski M."/>
            <person name="Kwon-Chung K.J."/>
            <person name="Varma A."/>
            <person name="Wang J."/>
            <person name="Brunham R."/>
            <person name="Fyfe M."/>
            <person name="Ouellette B.F."/>
            <person name="Siddiqui A."/>
            <person name="Marra M."/>
            <person name="Jones S."/>
            <person name="Holt R."/>
            <person name="Birren B.W."/>
            <person name="Galagan J.E."/>
            <person name="Cuomo C.A."/>
        </authorList>
    </citation>
    <scope>NUCLEOTIDE SEQUENCE [LARGE SCALE GENOMIC DNA]</scope>
    <source>
        <strain evidence="11 12">R265</strain>
    </source>
</reference>
<dbReference type="InterPro" id="IPR013255">
    <property type="entry name" value="Spc25_C"/>
</dbReference>
<organism evidence="11 12">
    <name type="scientific">Cryptococcus deuterogattii (strain R265)</name>
    <name type="common">Cryptococcus gattii VGII (strain R265)</name>
    <dbReference type="NCBI Taxonomy" id="294750"/>
    <lineage>
        <taxon>Eukaryota</taxon>
        <taxon>Fungi</taxon>
        <taxon>Dikarya</taxon>
        <taxon>Basidiomycota</taxon>
        <taxon>Agaricomycotina</taxon>
        <taxon>Tremellomycetes</taxon>
        <taxon>Tremellales</taxon>
        <taxon>Cryptococcaceae</taxon>
        <taxon>Cryptococcus</taxon>
        <taxon>Cryptococcus gattii species complex</taxon>
    </lineage>
</organism>
<keyword evidence="2 9" id="KW-0158">Chromosome</keyword>
<dbReference type="AlphaFoldDB" id="A0A095ERN2"/>
<dbReference type="Gene3D" id="3.30.457.50">
    <property type="entry name" value="Chromosome segregation protein Spc25"/>
    <property type="match status" value="1"/>
</dbReference>
<dbReference type="GO" id="GO:0031262">
    <property type="term" value="C:Ndc80 complex"/>
    <property type="evidence" value="ECO:0007669"/>
    <property type="project" value="InterPro"/>
</dbReference>
<gene>
    <name evidence="11" type="ORF">CNBG_5336</name>
</gene>
<dbReference type="GO" id="GO:0051301">
    <property type="term" value="P:cell division"/>
    <property type="evidence" value="ECO:0007669"/>
    <property type="project" value="UniProtKB-UniRule"/>
</dbReference>
<evidence type="ECO:0000256" key="9">
    <source>
        <dbReference type="RuleBase" id="RU367150"/>
    </source>
</evidence>
<evidence type="ECO:0000313" key="11">
    <source>
        <dbReference type="EMBL" id="KGB79498.1"/>
    </source>
</evidence>
<keyword evidence="4 9" id="KW-0498">Mitosis</keyword>
<proteinExistence type="inferred from homology"/>
<name>A0A095ERN2_CRYD2</name>
<accession>A0A095ERN2</accession>
<evidence type="ECO:0000256" key="3">
    <source>
        <dbReference type="ARBA" id="ARBA00022618"/>
    </source>
</evidence>
<dbReference type="STRING" id="294750.A0A095ERN2"/>
<dbReference type="OrthoDB" id="4056921at2759"/>
<dbReference type="EMBL" id="CP025764">
    <property type="protein sequence ID" value="KGB79498.1"/>
    <property type="molecule type" value="Genomic_DNA"/>
</dbReference>
<dbReference type="CDD" id="cd23784">
    <property type="entry name" value="RWD_Spc25"/>
    <property type="match status" value="1"/>
</dbReference>
<evidence type="ECO:0000313" key="12">
    <source>
        <dbReference type="Proteomes" id="UP000029445"/>
    </source>
</evidence>
<keyword evidence="3 9" id="KW-0132">Cell division</keyword>
<dbReference type="RefSeq" id="XP_062885172.1">
    <property type="nucleotide sequence ID" value="XM_063029217.1"/>
</dbReference>
<keyword evidence="7 9" id="KW-0131">Cell cycle</keyword>
<comment type="subcellular location">
    <subcellularLocation>
        <location evidence="9">Nucleus</location>
    </subcellularLocation>
    <subcellularLocation>
        <location evidence="9">Chromosome</location>
        <location evidence="9">Centromere</location>
        <location evidence="9">Kinetochore</location>
    </subcellularLocation>
</comment>
<evidence type="ECO:0000256" key="1">
    <source>
        <dbReference type="ARBA" id="ARBA00006379"/>
    </source>
</evidence>
<evidence type="ECO:0000256" key="4">
    <source>
        <dbReference type="ARBA" id="ARBA00022776"/>
    </source>
</evidence>
<dbReference type="OMA" id="HEDQRMK"/>
<dbReference type="KEGG" id="cdeu:CNBG_5336"/>
<feature type="domain" description="Chromosome segregation protein Spc25 C-terminal" evidence="10">
    <location>
        <begin position="180"/>
        <end position="249"/>
    </location>
</feature>
<evidence type="ECO:0000256" key="7">
    <source>
        <dbReference type="ARBA" id="ARBA00023306"/>
    </source>
</evidence>
<dbReference type="FunFam" id="3.30.457.50:FF:000001">
    <property type="entry name" value="Probable kinetochore protein spc25"/>
    <property type="match status" value="1"/>
</dbReference>
<dbReference type="PANTHER" id="PTHR14281:SF0">
    <property type="entry name" value="KINETOCHORE PROTEIN SPC25"/>
    <property type="match status" value="1"/>
</dbReference>
<keyword evidence="12" id="KW-1185">Reference proteome</keyword>
<dbReference type="Pfam" id="PF08234">
    <property type="entry name" value="Spindle_Spc25"/>
    <property type="match status" value="1"/>
</dbReference>
<evidence type="ECO:0000256" key="6">
    <source>
        <dbReference type="ARBA" id="ARBA00023054"/>
    </source>
</evidence>
<dbReference type="GO" id="GO:0007059">
    <property type="term" value="P:chromosome segregation"/>
    <property type="evidence" value="ECO:0007669"/>
    <property type="project" value="InterPro"/>
</dbReference>
<evidence type="ECO:0000256" key="8">
    <source>
        <dbReference type="ARBA" id="ARBA00023328"/>
    </source>
</evidence>
<keyword evidence="6" id="KW-0175">Coiled coil</keyword>
<sequence length="307" mass="34288">MAPTTYIVPPRPASLHSLLESSTSKNGVPSLDLRWEPFQRHIESFLNAIDAYTQAARTEIVARATDHTAAVRDLKADKEEMEKGIQLQRENEGEMLATLEAERHVVADLSASLSHLQSSLTKIKEKSSILDTELQSERKGVTAMQAEKERQTNVLNDMRGKDTTELKQLEEALGWKVEGIKQDQLLMRFTLIDPEDPAREFSIIVDVSKQDYSVPNCDPPIPSLPDLVRQLNFDRDLFAFIKRVRKAFRALIPNPPNPSTKFDDLTGPGLLGLRTPARNSRTLLSTTPAMSNSAMDSLAMDQLALGR</sequence>
<keyword evidence="9" id="KW-0539">Nucleus</keyword>
<dbReference type="PANTHER" id="PTHR14281">
    <property type="entry name" value="KINETOCHORE PROTEIN SPC25-RELATED"/>
    <property type="match status" value="1"/>
</dbReference>
<reference evidence="11 12" key="2">
    <citation type="journal article" date="2018" name="Proc. Natl. Acad. Sci.">
        <title>RNAi is a critical determinant of centromere evolution in closely related fungi.</title>
        <authorList>
            <person name="Yadav V."/>
            <person name="Sun S."/>
            <person name="Billmyre R.B."/>
            <person name="Thimmappa B.C."/>
            <person name="Shea T."/>
            <person name="Lintner R."/>
            <person name="Bakkeren G."/>
            <person name="Cuomo C.A."/>
            <person name="Heitman J."/>
            <person name="Sanyal K."/>
        </authorList>
    </citation>
    <scope>NUCLEOTIDE SEQUENCE [LARGE SCALE GENOMIC DNA]</scope>
    <source>
        <strain evidence="11 12">R265</strain>
    </source>
</reference>
<dbReference type="GeneID" id="88181492"/>
<comment type="subunit">
    <text evidence="9">Component of the NDC80 complex.</text>
</comment>
<protein>
    <recommendedName>
        <fullName evidence="9">Kinetochore protein SPC25</fullName>
    </recommendedName>
</protein>
<keyword evidence="8 9" id="KW-0137">Centromere</keyword>
<evidence type="ECO:0000256" key="2">
    <source>
        <dbReference type="ARBA" id="ARBA00022454"/>
    </source>
</evidence>
<comment type="similarity">
    <text evidence="1 9">Belongs to the SPC25 family.</text>
</comment>